<evidence type="ECO:0000313" key="1">
    <source>
        <dbReference type="EMBL" id="CAH8188040.1"/>
    </source>
</evidence>
<reference evidence="1" key="1">
    <citation type="submission" date="2022-06" db="EMBL/GenBank/DDBJ databases">
        <authorList>
            <person name="Goudenege D."/>
            <person name="Le Roux F."/>
        </authorList>
    </citation>
    <scope>NUCLEOTIDE SEQUENCE</scope>
    <source>
        <strain evidence="1">12-063</strain>
    </source>
</reference>
<dbReference type="EMBL" id="CALYLK010000001">
    <property type="protein sequence ID" value="CAH8188040.1"/>
    <property type="molecule type" value="Genomic_DNA"/>
</dbReference>
<keyword evidence="2" id="KW-1185">Reference proteome</keyword>
<proteinExistence type="predicted"/>
<gene>
    <name evidence="1" type="ORF">VAE063_1000018</name>
</gene>
<evidence type="ECO:0000313" key="2">
    <source>
        <dbReference type="Proteomes" id="UP001152658"/>
    </source>
</evidence>
<accession>A0ABM9FH90</accession>
<comment type="caution">
    <text evidence="1">The sequence shown here is derived from an EMBL/GenBank/DDBJ whole genome shotgun (WGS) entry which is preliminary data.</text>
</comment>
<protein>
    <submittedName>
        <fullName evidence="1">Uncharacterized protein</fullName>
    </submittedName>
</protein>
<name>A0ABM9FH90_9VIBR</name>
<sequence>MAFLVWVKFSDYGVKLEFCGSAAHTLMQRYVLLKILRKRK</sequence>
<organism evidence="1 2">
    <name type="scientific">Vibrio aestuarianus</name>
    <dbReference type="NCBI Taxonomy" id="28171"/>
    <lineage>
        <taxon>Bacteria</taxon>
        <taxon>Pseudomonadati</taxon>
        <taxon>Pseudomonadota</taxon>
        <taxon>Gammaproteobacteria</taxon>
        <taxon>Vibrionales</taxon>
        <taxon>Vibrionaceae</taxon>
        <taxon>Vibrio</taxon>
    </lineage>
</organism>
<dbReference type="Proteomes" id="UP001152658">
    <property type="component" value="Unassembled WGS sequence"/>
</dbReference>